<proteinExistence type="predicted"/>
<dbReference type="InterPro" id="IPR010994">
    <property type="entry name" value="RuvA_2-like"/>
</dbReference>
<name>A0ABU3G4F6_9GAMM</name>
<protein>
    <submittedName>
        <fullName evidence="4">ERCC4 domain-containing protein</fullName>
    </submittedName>
</protein>
<evidence type="ECO:0000313" key="5">
    <source>
        <dbReference type="Proteomes" id="UP001249505"/>
    </source>
</evidence>
<accession>A0ABU3G4F6</accession>
<dbReference type="Pfam" id="PF14520">
    <property type="entry name" value="HHH_5"/>
    <property type="match status" value="1"/>
</dbReference>
<dbReference type="Gene3D" id="1.10.150.20">
    <property type="entry name" value="5' to 3' exonuclease, C-terminal subdomain"/>
    <property type="match status" value="1"/>
</dbReference>
<feature type="domain" description="Helix-hairpin-helix DNA-binding motif class 1" evidence="2">
    <location>
        <begin position="158"/>
        <end position="177"/>
    </location>
</feature>
<evidence type="ECO:0000259" key="3">
    <source>
        <dbReference type="SMART" id="SM00891"/>
    </source>
</evidence>
<dbReference type="EMBL" id="JAUOES010000032">
    <property type="protein sequence ID" value="MDT3282535.1"/>
    <property type="molecule type" value="Genomic_DNA"/>
</dbReference>
<dbReference type="SUPFAM" id="SSF52980">
    <property type="entry name" value="Restriction endonuclease-like"/>
    <property type="match status" value="1"/>
</dbReference>
<dbReference type="Gene3D" id="3.40.50.10130">
    <property type="match status" value="1"/>
</dbReference>
<dbReference type="InterPro" id="IPR033309">
    <property type="entry name" value="Mus81"/>
</dbReference>
<dbReference type="SMART" id="SM00278">
    <property type="entry name" value="HhH1"/>
    <property type="match status" value="2"/>
</dbReference>
<dbReference type="InterPro" id="IPR003583">
    <property type="entry name" value="Hlx-hairpin-Hlx_DNA-bd_motif"/>
</dbReference>
<feature type="domain" description="Helix-hairpin-helix DNA-binding motif class 1" evidence="2">
    <location>
        <begin position="190"/>
        <end position="209"/>
    </location>
</feature>
<dbReference type="SMART" id="SM00891">
    <property type="entry name" value="ERCC4"/>
    <property type="match status" value="1"/>
</dbReference>
<dbReference type="Proteomes" id="UP001249505">
    <property type="component" value="Unassembled WGS sequence"/>
</dbReference>
<evidence type="ECO:0000259" key="2">
    <source>
        <dbReference type="SMART" id="SM00278"/>
    </source>
</evidence>
<comment type="caution">
    <text evidence="4">The sequence shown here is derived from an EMBL/GenBank/DDBJ whole genome shotgun (WGS) entry which is preliminary data.</text>
</comment>
<evidence type="ECO:0000256" key="1">
    <source>
        <dbReference type="ARBA" id="ARBA00022801"/>
    </source>
</evidence>
<keyword evidence="1" id="KW-0378">Hydrolase</keyword>
<dbReference type="PANTHER" id="PTHR13451">
    <property type="entry name" value="CLASS II CROSSOVER JUNCTION ENDONUCLEASE MUS81"/>
    <property type="match status" value="1"/>
</dbReference>
<sequence length="212" mass="23993">MAAAKIPLFYDDREHAEKIIYELSLHENLSLIKKRLKLGDYQLNGWLIERKTLPDLVQSLCDGRLFSQVARLAQSPNHTALLIEGYTQDIACYQIRREALIGALCSISINFHIPILRSLSQTETAKILYFCATQLNRREHELTLTGRKPKRKKNQQLFILQSLPEVGPKLANKLLCHFASVEAVVTASEEALMQVGGIGKNKASKIREVLTR</sequence>
<keyword evidence="5" id="KW-1185">Reference proteome</keyword>
<feature type="domain" description="ERCC4" evidence="3">
    <location>
        <begin position="7"/>
        <end position="87"/>
    </location>
</feature>
<evidence type="ECO:0000313" key="4">
    <source>
        <dbReference type="EMBL" id="MDT3282535.1"/>
    </source>
</evidence>
<reference evidence="4 5" key="1">
    <citation type="submission" date="2023-07" db="EMBL/GenBank/DDBJ databases">
        <title>Novel Shewanella species isolated from Baltic Sea sediments.</title>
        <authorList>
            <person name="Martin-Rodriguez A.J."/>
        </authorList>
    </citation>
    <scope>NUCLEOTIDE SEQUENCE [LARGE SCALE GENOMIC DNA]</scope>
    <source>
        <strain evidence="4 5">SP2S1-2</strain>
    </source>
</reference>
<dbReference type="SUPFAM" id="SSF47781">
    <property type="entry name" value="RuvA domain 2-like"/>
    <property type="match status" value="1"/>
</dbReference>
<dbReference type="Pfam" id="PF02732">
    <property type="entry name" value="ERCC4"/>
    <property type="match status" value="1"/>
</dbReference>
<gene>
    <name evidence="4" type="ORF">Q4Q50_19830</name>
</gene>
<organism evidence="4 5">
    <name type="scientific">Shewanella scandinavica</name>
    <dbReference type="NCBI Taxonomy" id="3063538"/>
    <lineage>
        <taxon>Bacteria</taxon>
        <taxon>Pseudomonadati</taxon>
        <taxon>Pseudomonadota</taxon>
        <taxon>Gammaproteobacteria</taxon>
        <taxon>Alteromonadales</taxon>
        <taxon>Shewanellaceae</taxon>
        <taxon>Shewanella</taxon>
    </lineage>
</organism>
<dbReference type="PANTHER" id="PTHR13451:SF0">
    <property type="entry name" value="CROSSOVER JUNCTION ENDONUCLEASE MUS81"/>
    <property type="match status" value="1"/>
</dbReference>
<dbReference type="RefSeq" id="WP_311900790.1">
    <property type="nucleotide sequence ID" value="NZ_JAUOES010000032.1"/>
</dbReference>
<dbReference type="InterPro" id="IPR006166">
    <property type="entry name" value="ERCC4_domain"/>
</dbReference>
<dbReference type="InterPro" id="IPR011335">
    <property type="entry name" value="Restrct_endonuc-II-like"/>
</dbReference>